<accession>A0A8V0ZCY6</accession>
<dbReference type="GeneTree" id="ENSGT00530000063711"/>
<dbReference type="PANTHER" id="PTHR21678:SF6">
    <property type="entry name" value="R3H AND COILED-COIL DOMAIN-CONTAINING PROTEIN 1"/>
    <property type="match status" value="1"/>
</dbReference>
<feature type="compositionally biased region" description="Basic residues" evidence="1">
    <location>
        <begin position="130"/>
        <end position="139"/>
    </location>
</feature>
<dbReference type="PROSITE" id="PS51061">
    <property type="entry name" value="R3H"/>
    <property type="match status" value="1"/>
</dbReference>
<proteinExistence type="evidence at protein level"/>
<gene>
    <name evidence="3" type="primary">R3HCC1</name>
</gene>
<dbReference type="Ensembl" id="ENSGALT00010048452.1">
    <property type="protein sequence ID" value="ENSGALP00010028566.1"/>
    <property type="gene ID" value="ENSGALG00010020055.1"/>
</dbReference>
<feature type="region of interest" description="Disordered" evidence="1">
    <location>
        <begin position="79"/>
        <end position="158"/>
    </location>
</feature>
<dbReference type="SUPFAM" id="SSF82708">
    <property type="entry name" value="R3H domain"/>
    <property type="match status" value="1"/>
</dbReference>
<dbReference type="Gene3D" id="3.30.70.330">
    <property type="match status" value="1"/>
</dbReference>
<protein>
    <submittedName>
        <fullName evidence="3">R3H domain and coiled-coil containing 1</fullName>
    </submittedName>
</protein>
<reference evidence="3" key="2">
    <citation type="submission" date="2025-08" db="UniProtKB">
        <authorList>
            <consortium name="Ensembl"/>
        </authorList>
    </citation>
    <scope>IDENTIFICATION</scope>
    <source>
        <strain evidence="3">broiler</strain>
    </source>
</reference>
<feature type="compositionally biased region" description="Basic and acidic residues" evidence="1">
    <location>
        <begin position="381"/>
        <end position="398"/>
    </location>
</feature>
<dbReference type="InterPro" id="IPR012677">
    <property type="entry name" value="Nucleotide-bd_a/b_plait_sf"/>
</dbReference>
<dbReference type="Pfam" id="PF01424">
    <property type="entry name" value="R3H"/>
    <property type="match status" value="1"/>
</dbReference>
<evidence type="ECO:0000256" key="1">
    <source>
        <dbReference type="SAM" id="MobiDB-lite"/>
    </source>
</evidence>
<feature type="compositionally biased region" description="Basic and acidic residues" evidence="1">
    <location>
        <begin position="275"/>
        <end position="287"/>
    </location>
</feature>
<keyword evidence="5" id="KW-1267">Proteomics identification</keyword>
<dbReference type="InterPro" id="IPR036867">
    <property type="entry name" value="R3H_dom_sf"/>
</dbReference>
<dbReference type="CDD" id="cd02638">
    <property type="entry name" value="R3H_unknown_1"/>
    <property type="match status" value="1"/>
</dbReference>
<dbReference type="PANTHER" id="PTHR21678">
    <property type="entry name" value="GROWTH INHIBITION AND DIFFERENTIATION RELATED PROTEIN 88"/>
    <property type="match status" value="1"/>
</dbReference>
<dbReference type="InterPro" id="IPR001374">
    <property type="entry name" value="R3H_dom"/>
</dbReference>
<evidence type="ECO:0000313" key="3">
    <source>
        <dbReference type="Ensembl" id="ENSGALP00010028566.1"/>
    </source>
</evidence>
<evidence type="ECO:0000313" key="4">
    <source>
        <dbReference type="Proteomes" id="UP000000539"/>
    </source>
</evidence>
<reference evidence="3" key="3">
    <citation type="submission" date="2025-09" db="UniProtKB">
        <authorList>
            <consortium name="Ensembl"/>
        </authorList>
    </citation>
    <scope>IDENTIFICATION</scope>
    <source>
        <strain evidence="3">broiler</strain>
    </source>
</reference>
<feature type="region of interest" description="Disordered" evidence="1">
    <location>
        <begin position="309"/>
        <end position="399"/>
    </location>
</feature>
<feature type="domain" description="R3H" evidence="2">
    <location>
        <begin position="11"/>
        <end position="76"/>
    </location>
</feature>
<organism evidence="3 4">
    <name type="scientific">Gallus gallus</name>
    <name type="common">Chicken</name>
    <dbReference type="NCBI Taxonomy" id="9031"/>
    <lineage>
        <taxon>Eukaryota</taxon>
        <taxon>Metazoa</taxon>
        <taxon>Chordata</taxon>
        <taxon>Craniata</taxon>
        <taxon>Vertebrata</taxon>
        <taxon>Euteleostomi</taxon>
        <taxon>Archelosauria</taxon>
        <taxon>Archosauria</taxon>
        <taxon>Dinosauria</taxon>
        <taxon>Saurischia</taxon>
        <taxon>Theropoda</taxon>
        <taxon>Coelurosauria</taxon>
        <taxon>Aves</taxon>
        <taxon>Neognathae</taxon>
        <taxon>Galloanserae</taxon>
        <taxon>Galliformes</taxon>
        <taxon>Phasianidae</taxon>
        <taxon>Phasianinae</taxon>
        <taxon>Gallus</taxon>
    </lineage>
</organism>
<reference evidence="3" key="1">
    <citation type="submission" date="2020-11" db="EMBL/GenBank/DDBJ databases">
        <title>Gallus gallus (Chicken) genome, bGalGal1, GRCg7b, maternal haplotype autosomes + Z &amp; W.</title>
        <authorList>
            <person name="Warren W."/>
            <person name="Formenti G."/>
            <person name="Fedrigo O."/>
            <person name="Haase B."/>
            <person name="Mountcastle J."/>
            <person name="Balacco J."/>
            <person name="Tracey A."/>
            <person name="Schneider V."/>
            <person name="Okimoto R."/>
            <person name="Cheng H."/>
            <person name="Hawken R."/>
            <person name="Howe K."/>
            <person name="Jarvis E.D."/>
        </authorList>
    </citation>
    <scope>NUCLEOTIDE SEQUENCE [LARGE SCALE GENOMIC DNA]</scope>
    <source>
        <strain evidence="3">Broiler</strain>
    </source>
</reference>
<name>A0A8V0ZCY6_CHICK</name>
<keyword evidence="4" id="KW-1185">Reference proteome</keyword>
<dbReference type="GO" id="GO:0003676">
    <property type="term" value="F:nucleic acid binding"/>
    <property type="evidence" value="ECO:0007669"/>
    <property type="project" value="UniProtKB-UniRule"/>
</dbReference>
<feature type="region of interest" description="Disordered" evidence="1">
    <location>
        <begin position="195"/>
        <end position="287"/>
    </location>
</feature>
<evidence type="ECO:0000259" key="2">
    <source>
        <dbReference type="PROSITE" id="PS51061"/>
    </source>
</evidence>
<dbReference type="Proteomes" id="UP000000539">
    <property type="component" value="Chromosome 22"/>
</dbReference>
<sequence length="604" mass="65582">MDGVFLSPNEDEFVGRIAEELEHFMLQGQHHRVLLFPPLSSRLRYLIHRTVENVDLLSSFSVGEGWRRRTVICHSAVRIPSETSEQNPATTAPRPPRPTQPWGRGARGARLRHGGDGHGDTSRACVGSGRIKRPPRRKPDKALYVPKAMRKKVGADGAREGEICPKAALEGEAEGGPGPNGAIGGVCLVLDEQHKDGEESGKSSHGTNGDRPPRCTDVPPLESSNSSSGQHSQDKDCSDSLSSVPNENPAEPEEQSKSCDDTVGPEGSKTPCQDQKSRDADSKSSHLLGEHCSDATLVLENPKKSCAMSLESSGNVSVQGEDVVSPVLELGEGPSAPESEDQESFSSAREEPTQQQTPLEARGEAVLAPEPIGGAGPSGRSEQEEHREDVPVAKDGVREPMGLADALQRELRLPKGDQEENAATQSRELAFEDDCTAELLQEIMGHLTVKDISVERITLDYSSYGDAQVHEGDFGHVTEIYDFSPSLKTEHLMEVFSDFHESGFKIQWVDDTHALGIFSSLSAASQALGRRYPSLKIRPLIHATKQSKIKALQRPKLLQLAKERPQTDTVVARRLVTRALGLKHQQQCGSGPEGLLPEGLDQEE</sequence>
<dbReference type="OrthoDB" id="5418203at2759"/>
<dbReference type="Gene3D" id="3.30.1370.50">
    <property type="entry name" value="R3H-like domain"/>
    <property type="match status" value="1"/>
</dbReference>
<evidence type="ECO:0007829" key="5">
    <source>
        <dbReference type="PeptideAtlas" id="A0A8V0ZCY6"/>
    </source>
</evidence>
<dbReference type="SMART" id="SM00393">
    <property type="entry name" value="R3H"/>
    <property type="match status" value="1"/>
</dbReference>
<dbReference type="AlphaFoldDB" id="A0A8V0ZCY6"/>
<dbReference type="InterPro" id="IPR039884">
    <property type="entry name" value="R3HC1/R3HCL"/>
</dbReference>